<dbReference type="InterPro" id="IPR035906">
    <property type="entry name" value="MetI-like_sf"/>
</dbReference>
<keyword evidence="2 8" id="KW-0813">Transport</keyword>
<keyword evidence="4" id="KW-0997">Cell inner membrane</keyword>
<keyword evidence="7 8" id="KW-0472">Membrane</keyword>
<evidence type="ECO:0000256" key="8">
    <source>
        <dbReference type="RuleBase" id="RU363032"/>
    </source>
</evidence>
<keyword evidence="5 8" id="KW-0812">Transmembrane</keyword>
<evidence type="ECO:0000256" key="5">
    <source>
        <dbReference type="ARBA" id="ARBA00022692"/>
    </source>
</evidence>
<comment type="similarity">
    <text evidence="8">Belongs to the binding-protein-dependent transport system permease family.</text>
</comment>
<keyword evidence="11" id="KW-1185">Reference proteome</keyword>
<feature type="transmembrane region" description="Helical" evidence="8">
    <location>
        <begin position="391"/>
        <end position="411"/>
    </location>
</feature>
<feature type="transmembrane region" description="Helical" evidence="8">
    <location>
        <begin position="417"/>
        <end position="437"/>
    </location>
</feature>
<feature type="transmembrane region" description="Helical" evidence="8">
    <location>
        <begin position="359"/>
        <end position="379"/>
    </location>
</feature>
<feature type="transmembrane region" description="Helical" evidence="8">
    <location>
        <begin position="476"/>
        <end position="498"/>
    </location>
</feature>
<dbReference type="PROSITE" id="PS51257">
    <property type="entry name" value="PROKAR_LIPOPROTEIN"/>
    <property type="match status" value="1"/>
</dbReference>
<evidence type="ECO:0000256" key="1">
    <source>
        <dbReference type="ARBA" id="ARBA00004429"/>
    </source>
</evidence>
<dbReference type="PANTHER" id="PTHR43357:SF4">
    <property type="entry name" value="INNER MEMBRANE ABC TRANSPORTER PERMEASE PROTEIN YDCV"/>
    <property type="match status" value="1"/>
</dbReference>
<evidence type="ECO:0000313" key="11">
    <source>
        <dbReference type="Proteomes" id="UP001596052"/>
    </source>
</evidence>
<feature type="transmembrane region" description="Helical" evidence="8">
    <location>
        <begin position="532"/>
        <end position="555"/>
    </location>
</feature>
<evidence type="ECO:0000256" key="2">
    <source>
        <dbReference type="ARBA" id="ARBA00022448"/>
    </source>
</evidence>
<feature type="domain" description="ABC transmembrane type-1" evidence="9">
    <location>
        <begin position="58"/>
        <end position="270"/>
    </location>
</feature>
<gene>
    <name evidence="10" type="ORF">ACFQDI_18905</name>
</gene>
<dbReference type="Pfam" id="PF00528">
    <property type="entry name" value="BPD_transp_1"/>
    <property type="match status" value="2"/>
</dbReference>
<dbReference type="RefSeq" id="WP_377169714.1">
    <property type="nucleotide sequence ID" value="NZ_JBHSMQ010000007.1"/>
</dbReference>
<feature type="transmembrane region" description="Helical" evidence="8">
    <location>
        <begin position="192"/>
        <end position="216"/>
    </location>
</feature>
<sequence>MSKLLSLLIFLGMTAFFACFFAWPIWAALEAAFRGPDHRFTLDYVSEVFLNALYREGLWNSFIIAVWTTLGSLCVALPLAVCYVRFAFPGRALLNSLVLMPMILPPFVGAIGIKAMLGQAGALNSLLISLGLMDAMHPTDWLGQHRMLGIIVMEVLHLYPIIYLNAAAALSNLDPALEEAAANLGCHAWSRFWRVTLPLIMPGVFAGGTIVFVWAFTEMGVPLLFDYDRVTAVQIFRSINDLSGNPFPYALVAVMLGFSTLFYLASRLLFGRADSAGGGGRATTARETIALPAGAGWVCTAFFAGVTFLAVLPHLGVVLLSFSQDWYGTVLPHSLTLQHYRDALGHELTLSSIANSLKYSTLAMLLALILGIGVAYVSVRTRLWGRQLLDAMAMLPLAVPGIVMAFGYLAMTREGRPFHWLMLGEDPLMLLVIAYAVRRLPYVVRSAAAGFQQVSPALEEAAQNLGARPERALWRITLPLVTPNLVAGALLAFSFAMLEVSDSMILAQQSSYFPITKAIYSLVLALGSGPNLASALGVWAMIFLAVTILGAGVILGKKLGTLFRG</sequence>
<dbReference type="PROSITE" id="PS50928">
    <property type="entry name" value="ABC_TM1"/>
    <property type="match status" value="2"/>
</dbReference>
<comment type="subcellular location">
    <subcellularLocation>
        <location evidence="1">Cell inner membrane</location>
        <topology evidence="1">Multi-pass membrane protein</topology>
    </subcellularLocation>
    <subcellularLocation>
        <location evidence="8">Cell membrane</location>
        <topology evidence="8">Multi-pass membrane protein</topology>
    </subcellularLocation>
</comment>
<evidence type="ECO:0000256" key="7">
    <source>
        <dbReference type="ARBA" id="ARBA00023136"/>
    </source>
</evidence>
<proteinExistence type="inferred from homology"/>
<feature type="transmembrane region" description="Helical" evidence="8">
    <location>
        <begin position="290"/>
        <end position="312"/>
    </location>
</feature>
<dbReference type="Gene3D" id="1.10.3720.10">
    <property type="entry name" value="MetI-like"/>
    <property type="match status" value="2"/>
</dbReference>
<dbReference type="PANTHER" id="PTHR43357">
    <property type="entry name" value="INNER MEMBRANE ABC TRANSPORTER PERMEASE PROTEIN YDCV"/>
    <property type="match status" value="1"/>
</dbReference>
<feature type="transmembrane region" description="Helical" evidence="8">
    <location>
        <begin position="247"/>
        <end position="270"/>
    </location>
</feature>
<accession>A0ABW0KUC6</accession>
<organism evidence="10 11">
    <name type="scientific">Prosthecobacter fluviatilis</name>
    <dbReference type="NCBI Taxonomy" id="445931"/>
    <lineage>
        <taxon>Bacteria</taxon>
        <taxon>Pseudomonadati</taxon>
        <taxon>Verrucomicrobiota</taxon>
        <taxon>Verrucomicrobiia</taxon>
        <taxon>Verrucomicrobiales</taxon>
        <taxon>Verrucomicrobiaceae</taxon>
        <taxon>Prosthecobacter</taxon>
    </lineage>
</organism>
<evidence type="ECO:0000256" key="6">
    <source>
        <dbReference type="ARBA" id="ARBA00022989"/>
    </source>
</evidence>
<keyword evidence="6 8" id="KW-1133">Transmembrane helix</keyword>
<protein>
    <submittedName>
        <fullName evidence="10">ABC transporter permease</fullName>
    </submittedName>
</protein>
<comment type="caution">
    <text evidence="10">The sequence shown here is derived from an EMBL/GenBank/DDBJ whole genome shotgun (WGS) entry which is preliminary data.</text>
</comment>
<evidence type="ECO:0000313" key="10">
    <source>
        <dbReference type="EMBL" id="MFC5456944.1"/>
    </source>
</evidence>
<name>A0ABW0KUC6_9BACT</name>
<dbReference type="Proteomes" id="UP001596052">
    <property type="component" value="Unassembled WGS sequence"/>
</dbReference>
<dbReference type="CDD" id="cd06261">
    <property type="entry name" value="TM_PBP2"/>
    <property type="match status" value="2"/>
</dbReference>
<feature type="transmembrane region" description="Helical" evidence="8">
    <location>
        <begin position="62"/>
        <end position="86"/>
    </location>
</feature>
<reference evidence="11" key="1">
    <citation type="journal article" date="2019" name="Int. J. Syst. Evol. Microbiol.">
        <title>The Global Catalogue of Microorganisms (GCM) 10K type strain sequencing project: providing services to taxonomists for standard genome sequencing and annotation.</title>
        <authorList>
            <consortium name="The Broad Institute Genomics Platform"/>
            <consortium name="The Broad Institute Genome Sequencing Center for Infectious Disease"/>
            <person name="Wu L."/>
            <person name="Ma J."/>
        </authorList>
    </citation>
    <scope>NUCLEOTIDE SEQUENCE [LARGE SCALE GENOMIC DNA]</scope>
    <source>
        <strain evidence="11">CGMCC 4.1469</strain>
    </source>
</reference>
<feature type="domain" description="ABC transmembrane type-1" evidence="9">
    <location>
        <begin position="353"/>
        <end position="550"/>
    </location>
</feature>
<dbReference type="InterPro" id="IPR000515">
    <property type="entry name" value="MetI-like"/>
</dbReference>
<feature type="transmembrane region" description="Helical" evidence="8">
    <location>
        <begin position="148"/>
        <end position="171"/>
    </location>
</feature>
<keyword evidence="3" id="KW-1003">Cell membrane</keyword>
<evidence type="ECO:0000256" key="4">
    <source>
        <dbReference type="ARBA" id="ARBA00022519"/>
    </source>
</evidence>
<evidence type="ECO:0000259" key="9">
    <source>
        <dbReference type="PROSITE" id="PS50928"/>
    </source>
</evidence>
<dbReference type="SUPFAM" id="SSF161098">
    <property type="entry name" value="MetI-like"/>
    <property type="match status" value="2"/>
</dbReference>
<evidence type="ECO:0000256" key="3">
    <source>
        <dbReference type="ARBA" id="ARBA00022475"/>
    </source>
</evidence>
<dbReference type="EMBL" id="JBHSMQ010000007">
    <property type="protein sequence ID" value="MFC5456944.1"/>
    <property type="molecule type" value="Genomic_DNA"/>
</dbReference>